<dbReference type="STRING" id="1121448.DGI_1307"/>
<dbReference type="PANTHER" id="PTHR12818:SF0">
    <property type="entry name" value="TRNA (ADENINE(37)-N6)-METHYLTRANSFERASE"/>
    <property type="match status" value="1"/>
</dbReference>
<dbReference type="eggNOG" id="COG1720">
    <property type="taxonomic scope" value="Bacteria"/>
</dbReference>
<dbReference type="PROSITE" id="PS51668">
    <property type="entry name" value="TSAA_2"/>
    <property type="match status" value="1"/>
</dbReference>
<dbReference type="PATRIC" id="fig|1121448.10.peg.1304"/>
<dbReference type="NCBIfam" id="TIGR00104">
    <property type="entry name" value="tRNA_TsaA"/>
    <property type="match status" value="1"/>
</dbReference>
<dbReference type="InterPro" id="IPR023370">
    <property type="entry name" value="TrmO-like_N"/>
</dbReference>
<organism evidence="4 5">
    <name type="scientific">Megalodesulfovibrio gigas (strain ATCC 19364 / DSM 1382 / NCIMB 9332 / VKM B-1759)</name>
    <name type="common">Desulfovibrio gigas</name>
    <dbReference type="NCBI Taxonomy" id="1121448"/>
    <lineage>
        <taxon>Bacteria</taxon>
        <taxon>Pseudomonadati</taxon>
        <taxon>Thermodesulfobacteriota</taxon>
        <taxon>Desulfovibrionia</taxon>
        <taxon>Desulfovibrionales</taxon>
        <taxon>Desulfovibrionaceae</taxon>
        <taxon>Megalodesulfovibrio</taxon>
    </lineage>
</organism>
<keyword evidence="1" id="KW-0949">S-adenosyl-L-methionine</keyword>
<dbReference type="InterPro" id="IPR036414">
    <property type="entry name" value="YaeB_N_sf"/>
</dbReference>
<dbReference type="InterPro" id="IPR036413">
    <property type="entry name" value="YaeB-like_sf"/>
</dbReference>
<dbReference type="Proteomes" id="UP000016587">
    <property type="component" value="Chromosome"/>
</dbReference>
<dbReference type="KEGG" id="dgg:DGI_1307"/>
<evidence type="ECO:0000313" key="5">
    <source>
        <dbReference type="Proteomes" id="UP000016587"/>
    </source>
</evidence>
<reference evidence="5" key="2">
    <citation type="submission" date="2013-07" db="EMBL/GenBank/DDBJ databases">
        <authorList>
            <person name="Morais-Silva F.O."/>
            <person name="Rezende A.M."/>
            <person name="Pimentel C."/>
            <person name="Resende D.M."/>
            <person name="Santos C.I."/>
            <person name="Clemente C."/>
            <person name="de Oliveira L.M."/>
            <person name="da Silva S.M."/>
            <person name="Costa D.A."/>
            <person name="Varela-Raposo A."/>
            <person name="Horacio E.C.A."/>
            <person name="Matos M."/>
            <person name="Flores O."/>
            <person name="Ruiz J.C."/>
            <person name="Rodrigues-Pousada C."/>
        </authorList>
    </citation>
    <scope>NUCLEOTIDE SEQUENCE [LARGE SCALE GENOMIC DNA]</scope>
    <source>
        <strain evidence="5">ATCC 19364 / DSM 1382 / NCIMB 9332 / VKM B-1759</strain>
    </source>
</reference>
<keyword evidence="5" id="KW-1185">Reference proteome</keyword>
<dbReference type="EMBL" id="CP006585">
    <property type="protein sequence ID" value="AGW13158.1"/>
    <property type="molecule type" value="Genomic_DNA"/>
</dbReference>
<comment type="similarity">
    <text evidence="2">Belongs to the tRNA methyltransferase O family.</text>
</comment>
<gene>
    <name evidence="4" type="ORF">DGI_1307</name>
</gene>
<proteinExistence type="inferred from homology"/>
<evidence type="ECO:0000259" key="3">
    <source>
        <dbReference type="PROSITE" id="PS51668"/>
    </source>
</evidence>
<dbReference type="InterPro" id="IPR040372">
    <property type="entry name" value="YaeB-like"/>
</dbReference>
<feature type="domain" description="TsaA-like" evidence="3">
    <location>
        <begin position="20"/>
        <end position="151"/>
    </location>
</feature>
<dbReference type="PANTHER" id="PTHR12818">
    <property type="entry name" value="TRNA (ADENINE(37)-N6)-METHYLTRANSFERASE"/>
    <property type="match status" value="1"/>
</dbReference>
<reference evidence="4 5" key="1">
    <citation type="journal article" date="2013" name="J. Bacteriol.">
        <title>Roles of HynAB and Ech, the only two hydrogenases found in the model sulfate reducer Desulfovibrio gigas.</title>
        <authorList>
            <person name="Morais-Silva F.O."/>
            <person name="Santos C.I."/>
            <person name="Rodrigues R."/>
            <person name="Pereira I.A."/>
            <person name="Rodrigues-Pousada C."/>
        </authorList>
    </citation>
    <scope>NUCLEOTIDE SEQUENCE [LARGE SCALE GENOMIC DNA]</scope>
    <source>
        <strain evidence="5">ATCC 19364 / DSM 1382 / NCIMB 9332 / VKM B-1759</strain>
    </source>
</reference>
<evidence type="ECO:0000256" key="2">
    <source>
        <dbReference type="ARBA" id="ARBA00033753"/>
    </source>
</evidence>
<dbReference type="CDD" id="cd09281">
    <property type="entry name" value="UPF0066"/>
    <property type="match status" value="1"/>
</dbReference>
<evidence type="ECO:0000313" key="4">
    <source>
        <dbReference type="EMBL" id="AGW13158.1"/>
    </source>
</evidence>
<name>T2GA58_MEGG1</name>
<evidence type="ECO:0000256" key="1">
    <source>
        <dbReference type="ARBA" id="ARBA00022691"/>
    </source>
</evidence>
<sequence length="186" mass="20411">MQLQYWRHRVHAVAPESFAYRPIGHFRTPHKAIAGMPIQPIGALGVSGSIVLLPGFAQGLQDLDGFSHVIVLYHLHQVRGHSLMVTPFLDTQAHGIFATRSPSRPNPIGLSVLRLAGVSGCCVHVENVDVLDNTPVLDIKPYVPDFDRWDADRIGWFAGKSGQAVQHRSDTRFADAPLAEEDLPVA</sequence>
<dbReference type="Pfam" id="PF01980">
    <property type="entry name" value="TrmO_N"/>
    <property type="match status" value="1"/>
</dbReference>
<accession>T2GA58</accession>
<dbReference type="Gene3D" id="2.40.30.70">
    <property type="entry name" value="YaeB-like"/>
    <property type="match status" value="1"/>
</dbReference>
<dbReference type="HOGENOM" id="CLU_013458_2_0_7"/>
<protein>
    <recommendedName>
        <fullName evidence="3">TsaA-like domain-containing protein</fullName>
    </recommendedName>
</protein>
<dbReference type="SUPFAM" id="SSF118196">
    <property type="entry name" value="YaeB-like"/>
    <property type="match status" value="1"/>
</dbReference>
<dbReference type="AlphaFoldDB" id="T2GA58"/>